<dbReference type="InterPro" id="IPR019494">
    <property type="entry name" value="FIST_C"/>
</dbReference>
<evidence type="ECO:0000313" key="2">
    <source>
        <dbReference type="EMBL" id="EJK52414.1"/>
    </source>
</evidence>
<feature type="non-terminal residue" evidence="2">
    <location>
        <position position="83"/>
    </location>
</feature>
<evidence type="ECO:0000259" key="1">
    <source>
        <dbReference type="Pfam" id="PF10442"/>
    </source>
</evidence>
<organism evidence="2 3">
    <name type="scientific">Thalassiosira oceanica</name>
    <name type="common">Marine diatom</name>
    <dbReference type="NCBI Taxonomy" id="159749"/>
    <lineage>
        <taxon>Eukaryota</taxon>
        <taxon>Sar</taxon>
        <taxon>Stramenopiles</taxon>
        <taxon>Ochrophyta</taxon>
        <taxon>Bacillariophyta</taxon>
        <taxon>Coscinodiscophyceae</taxon>
        <taxon>Thalassiosirophycidae</taxon>
        <taxon>Thalassiosirales</taxon>
        <taxon>Thalassiosiraceae</taxon>
        <taxon>Thalassiosira</taxon>
    </lineage>
</organism>
<dbReference type="Proteomes" id="UP000266841">
    <property type="component" value="Unassembled WGS sequence"/>
</dbReference>
<gene>
    <name evidence="2" type="ORF">THAOC_28309</name>
</gene>
<sequence>MVGLATPGAKDVRPGDYLVRQILGFRAPSVMVGAEVRTGDLLKFHVRDPDAALRDMEGMVGRARTERMFSPSPGRPLAVLQIS</sequence>
<dbReference type="Pfam" id="PF10442">
    <property type="entry name" value="FIST_C"/>
    <property type="match status" value="1"/>
</dbReference>
<reference evidence="2 3" key="1">
    <citation type="journal article" date="2012" name="Genome Biol.">
        <title>Genome and low-iron response of an oceanic diatom adapted to chronic iron limitation.</title>
        <authorList>
            <person name="Lommer M."/>
            <person name="Specht M."/>
            <person name="Roy A.S."/>
            <person name="Kraemer L."/>
            <person name="Andreson R."/>
            <person name="Gutowska M.A."/>
            <person name="Wolf J."/>
            <person name="Bergner S.V."/>
            <person name="Schilhabel M.B."/>
            <person name="Klostermeier U.C."/>
            <person name="Beiko R.G."/>
            <person name="Rosenstiel P."/>
            <person name="Hippler M."/>
            <person name="Laroche J."/>
        </authorList>
    </citation>
    <scope>NUCLEOTIDE SEQUENCE [LARGE SCALE GENOMIC DNA]</scope>
    <source>
        <strain evidence="2 3">CCMP1005</strain>
    </source>
</reference>
<keyword evidence="3" id="KW-1185">Reference proteome</keyword>
<comment type="caution">
    <text evidence="2">The sequence shown here is derived from an EMBL/GenBank/DDBJ whole genome shotgun (WGS) entry which is preliminary data.</text>
</comment>
<dbReference type="OrthoDB" id="202870at2759"/>
<protein>
    <recommendedName>
        <fullName evidence="1">FIST C-domain domain-containing protein</fullName>
    </recommendedName>
</protein>
<evidence type="ECO:0000313" key="3">
    <source>
        <dbReference type="Proteomes" id="UP000266841"/>
    </source>
</evidence>
<dbReference type="EMBL" id="AGNL01039896">
    <property type="protein sequence ID" value="EJK52414.1"/>
    <property type="molecule type" value="Genomic_DNA"/>
</dbReference>
<accession>K0RJF3</accession>
<name>K0RJF3_THAOC</name>
<dbReference type="AlphaFoldDB" id="K0RJF3"/>
<proteinExistence type="predicted"/>
<feature type="domain" description="FIST C-domain" evidence="1">
    <location>
        <begin position="8"/>
        <end position="65"/>
    </location>
</feature>